<organism evidence="1">
    <name type="scientific">Klebsiella pneumoniae</name>
    <dbReference type="NCBI Taxonomy" id="573"/>
    <lineage>
        <taxon>Bacteria</taxon>
        <taxon>Pseudomonadati</taxon>
        <taxon>Pseudomonadota</taxon>
        <taxon>Gammaproteobacteria</taxon>
        <taxon>Enterobacterales</taxon>
        <taxon>Enterobacteriaceae</taxon>
        <taxon>Klebsiella/Raoultella group</taxon>
        <taxon>Klebsiella</taxon>
        <taxon>Klebsiella pneumoniae complex</taxon>
    </lineage>
</organism>
<reference evidence="1" key="1">
    <citation type="submission" date="2020-05" db="EMBL/GenBank/DDBJ databases">
        <title>Complete plasmid sequence of Klebsiella pneumoniae VNCKp115.</title>
        <authorList>
            <person name="Tada T."/>
            <person name="Toya M."/>
            <person name="Kirikae T."/>
        </authorList>
    </citation>
    <scope>NUCLEOTIDE SEQUENCE</scope>
    <source>
        <strain evidence="1">VNCKp115</strain>
        <plasmid evidence="1">pVNCKp115</plasmid>
    </source>
</reference>
<dbReference type="RefSeq" id="WP_069345704.1">
    <property type="nucleotide sequence ID" value="NZ_CABHKR010000004.1"/>
</dbReference>
<name>A0A6J4DII8_KLEPN</name>
<dbReference type="EMBL" id="LC549807">
    <property type="protein sequence ID" value="BCG06659.1"/>
    <property type="molecule type" value="Genomic_DNA"/>
</dbReference>
<dbReference type="AlphaFoldDB" id="A0A6J4DII8"/>
<proteinExistence type="predicted"/>
<protein>
    <submittedName>
        <fullName evidence="1">Uncharacterized protein</fullName>
    </submittedName>
</protein>
<sequence>MSLNDLFQELKNEGYDKVWLYRTYGAQDDDGNFMLLDLLLSSSGEEIARCGYWPEQNGRNWQRLSWGMKGFTVLPASADELLVKTVLTNLAIGICPITDGIDQLRNQHG</sequence>
<geneLocation type="plasmid" evidence="1">
    <name>pVNCKp115</name>
</geneLocation>
<keyword evidence="1" id="KW-0614">Plasmid</keyword>
<accession>A0A6J4DII8</accession>
<evidence type="ECO:0000313" key="1">
    <source>
        <dbReference type="EMBL" id="BCG06659.1"/>
    </source>
</evidence>